<proteinExistence type="predicted"/>
<dbReference type="RefSeq" id="XP_067548175.1">
    <property type="nucleotide sequence ID" value="XM_067691724.1"/>
</dbReference>
<dbReference type="InterPro" id="IPR000679">
    <property type="entry name" value="Znf_GATA"/>
</dbReference>
<gene>
    <name evidence="4" type="ORF">I9W82_002826</name>
</gene>
<evidence type="ECO:0000256" key="2">
    <source>
        <dbReference type="SAM" id="MobiDB-lite"/>
    </source>
</evidence>
<dbReference type="PROSITE" id="PS50114">
    <property type="entry name" value="GATA_ZN_FINGER_2"/>
    <property type="match status" value="1"/>
</dbReference>
<dbReference type="InterPro" id="IPR013088">
    <property type="entry name" value="Znf_NHR/GATA"/>
</dbReference>
<dbReference type="AlphaFoldDB" id="A0A8H8DAS6"/>
<reference evidence="4 5" key="1">
    <citation type="submission" date="2020-12" db="EMBL/GenBank/DDBJ databases">
        <title>Effect of drift, selection, and recombination on the evolution of hybrid genomes in Candida yeast pathogens.</title>
        <authorList>
            <person name="Mixao V."/>
            <person name="Ksiezopolska E."/>
            <person name="Saus E."/>
            <person name="Boekhout T."/>
            <person name="Gacser A."/>
            <person name="Gabaldon T."/>
        </authorList>
    </citation>
    <scope>NUCLEOTIDE SEQUENCE [LARGE SCALE GENOMIC DNA]</scope>
    <source>
        <strain evidence="4 5">BP57</strain>
    </source>
</reference>
<feature type="compositionally biased region" description="Low complexity" evidence="2">
    <location>
        <begin position="82"/>
        <end position="98"/>
    </location>
</feature>
<evidence type="ECO:0000259" key="3">
    <source>
        <dbReference type="PROSITE" id="PS50114"/>
    </source>
</evidence>
<evidence type="ECO:0000313" key="5">
    <source>
        <dbReference type="Proteomes" id="UP000669133"/>
    </source>
</evidence>
<sequence>MSLVMSNNHFNRFRSHSFEQNLPLKRTFEDEVESANKRPKTAPPSPPSNDHTKLVIEKMVRPKLPPTSLRSKSLSPKKHFVNLLSPSNSPSSSPLASPEKLKLPSINSLKQDHHFPSSTVSQEFFDTCTDKSWRSELLDRIMKESKTYHLTKYNYLNNDCKPNFTSKLSSKISLETTATVDKKINFPFESNYTYLDGAFMTDVKNFPQYLKLANKPKALASPPTETPRTLHAPAFTQPKTPTHQHDKLPRFSVLPSVGQSLGSHSPIYHPSSIESYSQQQRVSPPPNTTHKFIIQSPKSARPDAPKSPTRTPQHHHHHHHHNTARACISCGSQDSPCWRPSWSIKEGQLCNSCGLRYKKTSARCLNDACRKVPAKGEWALMQSKGKVTFEDGTEGYSCLDCGWKVETK</sequence>
<dbReference type="Proteomes" id="UP000669133">
    <property type="component" value="Unassembled WGS sequence"/>
</dbReference>
<feature type="region of interest" description="Disordered" evidence="2">
    <location>
        <begin position="30"/>
        <end position="53"/>
    </location>
</feature>
<feature type="region of interest" description="Disordered" evidence="2">
    <location>
        <begin position="218"/>
        <end position="247"/>
    </location>
</feature>
<comment type="caution">
    <text evidence="4">The sequence shown here is derived from an EMBL/GenBank/DDBJ whole genome shotgun (WGS) entry which is preliminary data.</text>
</comment>
<keyword evidence="1" id="KW-0863">Zinc-finger</keyword>
<keyword evidence="1" id="KW-0479">Metal-binding</keyword>
<evidence type="ECO:0000313" key="4">
    <source>
        <dbReference type="EMBL" id="KAG5419059.1"/>
    </source>
</evidence>
<dbReference type="SUPFAM" id="SSF57716">
    <property type="entry name" value="Glucocorticoid receptor-like (DNA-binding domain)"/>
    <property type="match status" value="1"/>
</dbReference>
<name>A0A8H8DAS6_9ASCO</name>
<dbReference type="SMART" id="SM00401">
    <property type="entry name" value="ZnF_GATA"/>
    <property type="match status" value="1"/>
</dbReference>
<dbReference type="GO" id="GO:0008270">
    <property type="term" value="F:zinc ion binding"/>
    <property type="evidence" value="ECO:0007669"/>
    <property type="project" value="UniProtKB-KW"/>
</dbReference>
<dbReference type="GeneID" id="93651455"/>
<feature type="compositionally biased region" description="Polar residues" evidence="2">
    <location>
        <begin position="272"/>
        <end position="282"/>
    </location>
</feature>
<feature type="domain" description="GATA-type" evidence="3">
    <location>
        <begin position="321"/>
        <end position="358"/>
    </location>
</feature>
<dbReference type="CDD" id="cd00202">
    <property type="entry name" value="ZnF_GATA"/>
    <property type="match status" value="1"/>
</dbReference>
<dbReference type="Pfam" id="PF00320">
    <property type="entry name" value="GATA"/>
    <property type="match status" value="1"/>
</dbReference>
<evidence type="ECO:0000256" key="1">
    <source>
        <dbReference type="PROSITE-ProRule" id="PRU00094"/>
    </source>
</evidence>
<feature type="region of interest" description="Disordered" evidence="2">
    <location>
        <begin position="263"/>
        <end position="320"/>
    </location>
</feature>
<accession>A0A8H8DAS6</accession>
<protein>
    <submittedName>
        <fullName evidence="4">ASH1</fullName>
    </submittedName>
</protein>
<dbReference type="GO" id="GO:0006355">
    <property type="term" value="P:regulation of DNA-templated transcription"/>
    <property type="evidence" value="ECO:0007669"/>
    <property type="project" value="InterPro"/>
</dbReference>
<keyword evidence="5" id="KW-1185">Reference proteome</keyword>
<feature type="region of interest" description="Disordered" evidence="2">
    <location>
        <begin position="80"/>
        <end position="100"/>
    </location>
</feature>
<dbReference type="EMBL" id="JAEOAQ010000003">
    <property type="protein sequence ID" value="KAG5419059.1"/>
    <property type="molecule type" value="Genomic_DNA"/>
</dbReference>
<dbReference type="OrthoDB" id="2162994at2759"/>
<dbReference type="GO" id="GO:0043565">
    <property type="term" value="F:sequence-specific DNA binding"/>
    <property type="evidence" value="ECO:0007669"/>
    <property type="project" value="InterPro"/>
</dbReference>
<organism evidence="4 5">
    <name type="scientific">Candida metapsilosis</name>
    <dbReference type="NCBI Taxonomy" id="273372"/>
    <lineage>
        <taxon>Eukaryota</taxon>
        <taxon>Fungi</taxon>
        <taxon>Dikarya</taxon>
        <taxon>Ascomycota</taxon>
        <taxon>Saccharomycotina</taxon>
        <taxon>Pichiomycetes</taxon>
        <taxon>Debaryomycetaceae</taxon>
        <taxon>Candida/Lodderomyces clade</taxon>
        <taxon>Candida</taxon>
    </lineage>
</organism>
<keyword evidence="1" id="KW-0862">Zinc</keyword>
<dbReference type="Gene3D" id="3.30.50.10">
    <property type="entry name" value="Erythroid Transcription Factor GATA-1, subunit A"/>
    <property type="match status" value="1"/>
</dbReference>